<reference evidence="1 2" key="1">
    <citation type="submission" date="2020-09" db="EMBL/GenBank/DDBJ databases">
        <authorList>
            <person name="Jameson E."/>
        </authorList>
    </citation>
    <scope>NUCLEOTIDE SEQUENCE [LARGE SCALE GENOMIC DNA]</scope>
</reference>
<accession>A0A7R8R610</accession>
<name>A0A7R8R610_9CAUD</name>
<evidence type="ECO:0000313" key="1">
    <source>
        <dbReference type="EMBL" id="CAD5236281.1"/>
    </source>
</evidence>
<dbReference type="Proteomes" id="UP000596247">
    <property type="component" value="Chromosome"/>
</dbReference>
<gene>
    <name evidence="1" type="ORF">LLCLJKAH_00292</name>
</gene>
<dbReference type="EMBL" id="LR881104">
    <property type="protein sequence ID" value="CAD5236281.1"/>
    <property type="molecule type" value="Genomic_DNA"/>
</dbReference>
<proteinExistence type="predicted"/>
<keyword evidence="2" id="KW-1185">Reference proteome</keyword>
<organism evidence="1 2">
    <name type="scientific">Klebsiella phage vB_KvM-Eowyn</name>
    <dbReference type="NCBI Taxonomy" id="2762819"/>
    <lineage>
        <taxon>Viruses</taxon>
        <taxon>Duplodnaviria</taxon>
        <taxon>Heunggongvirae</taxon>
        <taxon>Uroviricota</taxon>
        <taxon>Caudoviricetes</taxon>
        <taxon>Chimalliviridae</taxon>
        <taxon>Eowynvirus</taxon>
        <taxon>Eowynvirus eowyn</taxon>
    </lineage>
</organism>
<sequence length="172" mass="20131">MFDIGAGQHIASGRMTFTADAEEIVEYIRLVVDWPYTEKSMAKLKSNHPFFSDPHSKVLFRTSTAIPSIIPTHARDLTLLASGEWLFQFVAVSQATLETYELFLDWVRPHLTADSIETPLIRFTDLKRNFWGTKYKWHQVFISGTDMIVEKKYYPVEDDSWERPWNLYISNY</sequence>
<evidence type="ECO:0000313" key="2">
    <source>
        <dbReference type="Proteomes" id="UP000596247"/>
    </source>
</evidence>
<protein>
    <submittedName>
        <fullName evidence="1">Uncharacterized protein</fullName>
    </submittedName>
</protein>